<comment type="caution">
    <text evidence="1">The sequence shown here is derived from an EMBL/GenBank/DDBJ whole genome shotgun (WGS) entry which is preliminary data.</text>
</comment>
<gene>
    <name evidence="1" type="ORF">MRB53_002743</name>
</gene>
<dbReference type="Proteomes" id="UP001234297">
    <property type="component" value="Chromosome 1"/>
</dbReference>
<organism evidence="1 2">
    <name type="scientific">Persea americana</name>
    <name type="common">Avocado</name>
    <dbReference type="NCBI Taxonomy" id="3435"/>
    <lineage>
        <taxon>Eukaryota</taxon>
        <taxon>Viridiplantae</taxon>
        <taxon>Streptophyta</taxon>
        <taxon>Embryophyta</taxon>
        <taxon>Tracheophyta</taxon>
        <taxon>Spermatophyta</taxon>
        <taxon>Magnoliopsida</taxon>
        <taxon>Magnoliidae</taxon>
        <taxon>Laurales</taxon>
        <taxon>Lauraceae</taxon>
        <taxon>Persea</taxon>
    </lineage>
</organism>
<evidence type="ECO:0000313" key="2">
    <source>
        <dbReference type="Proteomes" id="UP001234297"/>
    </source>
</evidence>
<protein>
    <submittedName>
        <fullName evidence="1">Uncharacterized protein</fullName>
    </submittedName>
</protein>
<dbReference type="EMBL" id="CM056809">
    <property type="protein sequence ID" value="KAJ8649720.1"/>
    <property type="molecule type" value="Genomic_DNA"/>
</dbReference>
<proteinExistence type="predicted"/>
<reference evidence="1 2" key="1">
    <citation type="journal article" date="2022" name="Hortic Res">
        <title>A haplotype resolved chromosomal level avocado genome allows analysis of novel avocado genes.</title>
        <authorList>
            <person name="Nath O."/>
            <person name="Fletcher S.J."/>
            <person name="Hayward A."/>
            <person name="Shaw L.M."/>
            <person name="Masouleh A.K."/>
            <person name="Furtado A."/>
            <person name="Henry R.J."/>
            <person name="Mitter N."/>
        </authorList>
    </citation>
    <scope>NUCLEOTIDE SEQUENCE [LARGE SCALE GENOMIC DNA]</scope>
    <source>
        <strain evidence="2">cv. Hass</strain>
    </source>
</reference>
<keyword evidence="2" id="KW-1185">Reference proteome</keyword>
<sequence length="432" mass="49319">MASARYDCVLDGMVEAEKAKEQQVQQVNTQDESMPEERRKQENMALNFPLLASGLPFPFSKRISPRFFMSSVLQPNPKHVVNKKHHLSSCDMQNTATYLMSLSPEKVEIFNSMEEWVDQNILPLLKPVEKSWQPQDFLPDPCSEDFYDQAREIKKRASDIPDEYFVCLVGHMITEEALPTYLTMFNTNDAIRDETGGSASPWAVWSRSWAAEENRHGDLLNKYLYLCGRVDMKQIEKTIQYLIGFGMDTGLEGSPYLGFIYASFQEKATAISHSNAAKQAKRFGDTNLAKICGIISSDERRHEEAYTKITKKLFDVDPDTTMLAIADMMRKNITMPASMMFDGKDRKLFHHFSSVSQRMGLYTGSDYADMLEFFITRWNVDKVTYGLSGEGRKAQDYVCNLVPKLRKLAEWAQARAKASPPVPFSWIFDGLV</sequence>
<name>A0ACC2MVH1_PERAE</name>
<evidence type="ECO:0000313" key="1">
    <source>
        <dbReference type="EMBL" id="KAJ8649720.1"/>
    </source>
</evidence>
<accession>A0ACC2MVH1</accession>